<keyword evidence="2" id="KW-0539">Nucleus</keyword>
<dbReference type="PANTHER" id="PTHR40621:SF7">
    <property type="entry name" value="BZIP DOMAIN-CONTAINING PROTEIN"/>
    <property type="match status" value="1"/>
</dbReference>
<dbReference type="Gene3D" id="1.20.5.170">
    <property type="match status" value="1"/>
</dbReference>
<dbReference type="InterPro" id="IPR050936">
    <property type="entry name" value="AP-1-like"/>
</dbReference>
<accession>A0A4V6S1L2</accession>
<dbReference type="GO" id="GO:0000976">
    <property type="term" value="F:transcription cis-regulatory region binding"/>
    <property type="evidence" value="ECO:0007669"/>
    <property type="project" value="InterPro"/>
</dbReference>
<keyword evidence="6" id="KW-1185">Reference proteome</keyword>
<organism evidence="5 6">
    <name type="scientific">Bondarzewia mesenterica</name>
    <dbReference type="NCBI Taxonomy" id="1095465"/>
    <lineage>
        <taxon>Eukaryota</taxon>
        <taxon>Fungi</taxon>
        <taxon>Dikarya</taxon>
        <taxon>Basidiomycota</taxon>
        <taxon>Agaricomycotina</taxon>
        <taxon>Agaricomycetes</taxon>
        <taxon>Russulales</taxon>
        <taxon>Bondarzewiaceae</taxon>
        <taxon>Bondarzewia</taxon>
    </lineage>
</organism>
<comment type="subcellular location">
    <subcellularLocation>
        <location evidence="1">Nucleus</location>
    </subcellularLocation>
</comment>
<dbReference type="GO" id="GO:0090575">
    <property type="term" value="C:RNA polymerase II transcription regulator complex"/>
    <property type="evidence" value="ECO:0007669"/>
    <property type="project" value="TreeGrafter"/>
</dbReference>
<feature type="region of interest" description="Disordered" evidence="3">
    <location>
        <begin position="22"/>
        <end position="60"/>
    </location>
</feature>
<reference evidence="5 6" key="1">
    <citation type="submission" date="2019-02" db="EMBL/GenBank/DDBJ databases">
        <title>Genome sequencing of the rare red list fungi Bondarzewia mesenterica.</title>
        <authorList>
            <person name="Buettner E."/>
            <person name="Kellner H."/>
        </authorList>
    </citation>
    <scope>NUCLEOTIDE SEQUENCE [LARGE SCALE GENOMIC DNA]</scope>
    <source>
        <strain evidence="5 6">DSM 108281</strain>
    </source>
</reference>
<sequence length="591" mass="64068">MSGAQPSLPVVSSSTTLWASASKEWVIPAKPKPGRKPKKDPSNTTVGEDESTGSKGRRVQNRRVQLSVLLQLSEQDSCRAAQRAFRERKQSQLAELQARIQQYEQGEIERNVALQTVAKRLKEENEILRKENTFLKEKIAQHEREREENEIDIKRSRDNSSPSVDHLEHPVRKRAKLAIGTIAPTAQLVRAVPIPFISSPPSMASSPDSNDTSESSFSPMALASPMEDTTIFPPSMSLGGMFDFPQSAKPSSFDIPGSMDNYDCGFCDETTPCVCRELGIRQERPDMSSDIPLKTEIGEEKVIDLRDESVPLRSPILSNRTSILDNLPAYQPAVPLRRRPGNSGIKSLFPVYLPSVIGTASSNASGSATCSGDPSNCMACADDVFGKAFCTAIGESVASEAPCADCPSRAQFGTVGSSAARGCCGNPGMCGSSCGSSSKSALLDSQNPPDTMPTNDAWRQLKSHPNVAFSDLSLLADVVARRSKCTGPRVVLSPPPRCITPERTVTPTPLRAVTPASAGESNSEGHPVLLTDPHAHYRQRQEERFNGASSPPRLVPQEELVKCGRPRLVREVHAEAVREAIRLLDAKFGQT</sequence>
<evidence type="ECO:0000313" key="6">
    <source>
        <dbReference type="Proteomes" id="UP000310158"/>
    </source>
</evidence>
<dbReference type="PANTHER" id="PTHR40621">
    <property type="entry name" value="TRANSCRIPTION FACTOR KAPC-RELATED"/>
    <property type="match status" value="1"/>
</dbReference>
<feature type="domain" description="Hap4 transcription factor heteromerisation" evidence="4">
    <location>
        <begin position="21"/>
        <end position="37"/>
    </location>
</feature>
<evidence type="ECO:0000259" key="4">
    <source>
        <dbReference type="Pfam" id="PF10297"/>
    </source>
</evidence>
<dbReference type="EMBL" id="SGPL01000013">
    <property type="protein sequence ID" value="THH20853.1"/>
    <property type="molecule type" value="Genomic_DNA"/>
</dbReference>
<evidence type="ECO:0000256" key="3">
    <source>
        <dbReference type="SAM" id="MobiDB-lite"/>
    </source>
</evidence>
<dbReference type="AlphaFoldDB" id="A0A4V6S1L2"/>
<gene>
    <name evidence="5" type="ORF">EW146_g584</name>
</gene>
<proteinExistence type="predicted"/>
<feature type="compositionally biased region" description="Basic and acidic residues" evidence="3">
    <location>
        <begin position="140"/>
        <end position="158"/>
    </location>
</feature>
<evidence type="ECO:0000313" key="5">
    <source>
        <dbReference type="EMBL" id="THH20853.1"/>
    </source>
</evidence>
<name>A0A4V6S1L2_9AGAM</name>
<evidence type="ECO:0000256" key="1">
    <source>
        <dbReference type="ARBA" id="ARBA00004123"/>
    </source>
</evidence>
<comment type="caution">
    <text evidence="5">The sequence shown here is derived from an EMBL/GenBank/DDBJ whole genome shotgun (WGS) entry which is preliminary data.</text>
</comment>
<dbReference type="InterPro" id="IPR018287">
    <property type="entry name" value="Hap4_TF_heteromerisation"/>
</dbReference>
<protein>
    <recommendedName>
        <fullName evidence="4">Hap4 transcription factor heteromerisation domain-containing protein</fullName>
    </recommendedName>
</protein>
<dbReference type="GO" id="GO:0001228">
    <property type="term" value="F:DNA-binding transcription activator activity, RNA polymerase II-specific"/>
    <property type="evidence" value="ECO:0007669"/>
    <property type="project" value="TreeGrafter"/>
</dbReference>
<dbReference type="OrthoDB" id="5374328at2759"/>
<feature type="region of interest" description="Disordered" evidence="3">
    <location>
        <begin position="140"/>
        <end position="169"/>
    </location>
</feature>
<dbReference type="CDD" id="cd14688">
    <property type="entry name" value="bZIP_YAP"/>
    <property type="match status" value="1"/>
</dbReference>
<dbReference type="Proteomes" id="UP000310158">
    <property type="component" value="Unassembled WGS sequence"/>
</dbReference>
<evidence type="ECO:0000256" key="2">
    <source>
        <dbReference type="ARBA" id="ARBA00023242"/>
    </source>
</evidence>
<dbReference type="Pfam" id="PF10297">
    <property type="entry name" value="Hap4_Hap_bind"/>
    <property type="match status" value="1"/>
</dbReference>